<evidence type="ECO:0000313" key="8">
    <source>
        <dbReference type="EMBL" id="MFC0864065.1"/>
    </source>
</evidence>
<dbReference type="InterPro" id="IPR008335">
    <property type="entry name" value="Mopterin_OxRdtase_euk"/>
</dbReference>
<organism evidence="8 9">
    <name type="scientific">Sphaerimonospora cavernae</name>
    <dbReference type="NCBI Taxonomy" id="1740611"/>
    <lineage>
        <taxon>Bacteria</taxon>
        <taxon>Bacillati</taxon>
        <taxon>Actinomycetota</taxon>
        <taxon>Actinomycetes</taxon>
        <taxon>Streptosporangiales</taxon>
        <taxon>Streptosporangiaceae</taxon>
        <taxon>Sphaerimonospora</taxon>
    </lineage>
</organism>
<evidence type="ECO:0000256" key="2">
    <source>
        <dbReference type="ARBA" id="ARBA00022505"/>
    </source>
</evidence>
<dbReference type="CDD" id="cd02110">
    <property type="entry name" value="SO_family_Moco_dimer"/>
    <property type="match status" value="1"/>
</dbReference>
<gene>
    <name evidence="8" type="ORF">ACFHYQ_17350</name>
</gene>
<evidence type="ECO:0000256" key="3">
    <source>
        <dbReference type="ARBA" id="ARBA00022723"/>
    </source>
</evidence>
<evidence type="ECO:0000256" key="5">
    <source>
        <dbReference type="SAM" id="MobiDB-lite"/>
    </source>
</evidence>
<evidence type="ECO:0000313" key="9">
    <source>
        <dbReference type="Proteomes" id="UP001589870"/>
    </source>
</evidence>
<dbReference type="PANTHER" id="PTHR19372">
    <property type="entry name" value="SULFITE REDUCTASE"/>
    <property type="match status" value="1"/>
</dbReference>
<feature type="domain" description="Oxidoreductase molybdopterin-binding" evidence="6">
    <location>
        <begin position="62"/>
        <end position="232"/>
    </location>
</feature>
<dbReference type="SUPFAM" id="SSF56524">
    <property type="entry name" value="Oxidoreductase molybdopterin-binding domain"/>
    <property type="match status" value="1"/>
</dbReference>
<dbReference type="EMBL" id="JBHMQT010000037">
    <property type="protein sequence ID" value="MFC0864065.1"/>
    <property type="molecule type" value="Genomic_DNA"/>
</dbReference>
<name>A0ABV6U6I9_9ACTN</name>
<keyword evidence="9" id="KW-1185">Reference proteome</keyword>
<evidence type="ECO:0000256" key="4">
    <source>
        <dbReference type="ARBA" id="ARBA00023002"/>
    </source>
</evidence>
<dbReference type="Pfam" id="PF00174">
    <property type="entry name" value="Oxidored_molyb"/>
    <property type="match status" value="1"/>
</dbReference>
<keyword evidence="3" id="KW-0479">Metal-binding</keyword>
<comment type="caution">
    <text evidence="8">The sequence shown here is derived from an EMBL/GenBank/DDBJ whole genome shotgun (WGS) entry which is preliminary data.</text>
</comment>
<feature type="domain" description="Moybdenum cofactor oxidoreductase dimerisation" evidence="7">
    <location>
        <begin position="283"/>
        <end position="362"/>
    </location>
</feature>
<keyword evidence="2" id="KW-0500">Molybdenum</keyword>
<sequence length="388" mass="42595">MADQPRHGTAYASAAPSTTRRVVKPTPTDLMEDAGTGLDYGTRPDRLPGFLTPVGRFFIRNHAPTPRLDPAAWTLRIEGDGVRRAVSYTYDDLWRRFPLTSVVRTLECAGNRRRLLCAEHGCRFEGVSWGRGAIGTAEWTGVRLRDLLKAAGLTDDACEVMPEGLDEVRARRPMPVAKALASDTLLALAMNGEVLPPDHGYPARVVVSGWLGAASIKWVGRIEVATRELRVPWNTDDYVLVPERHTPDQSAGHSEPGIPITSVPVASLVELPWPARLPPGPNVVRGRAFAGEHLIDAVHYRVDDGPWQAAEIGTRQETGAWVRWQFRWDAQPGDHAIRVRATDDRGRTQPERTSWNALGYCQHSVLAHPVHIGEGVGDGGLVDPNSLD</sequence>
<dbReference type="Pfam" id="PF03404">
    <property type="entry name" value="Mo-co_dimer"/>
    <property type="match status" value="1"/>
</dbReference>
<evidence type="ECO:0000256" key="1">
    <source>
        <dbReference type="ARBA" id="ARBA00001924"/>
    </source>
</evidence>
<dbReference type="RefSeq" id="WP_394302193.1">
    <property type="nucleotide sequence ID" value="NZ_JBHMQT010000037.1"/>
</dbReference>
<reference evidence="8 9" key="1">
    <citation type="submission" date="2024-09" db="EMBL/GenBank/DDBJ databases">
        <authorList>
            <person name="Sun Q."/>
            <person name="Mori K."/>
        </authorList>
    </citation>
    <scope>NUCLEOTIDE SEQUENCE [LARGE SCALE GENOMIC DNA]</scope>
    <source>
        <strain evidence="8 9">TBRC 1851</strain>
    </source>
</reference>
<dbReference type="Proteomes" id="UP001589870">
    <property type="component" value="Unassembled WGS sequence"/>
</dbReference>
<dbReference type="PRINTS" id="PR00407">
    <property type="entry name" value="EUMOPTERIN"/>
</dbReference>
<dbReference type="InterPro" id="IPR005066">
    <property type="entry name" value="MoCF_OxRdtse_dimer"/>
</dbReference>
<dbReference type="SUPFAM" id="SSF81296">
    <property type="entry name" value="E set domains"/>
    <property type="match status" value="1"/>
</dbReference>
<evidence type="ECO:0000259" key="6">
    <source>
        <dbReference type="Pfam" id="PF00174"/>
    </source>
</evidence>
<feature type="region of interest" description="Disordered" evidence="5">
    <location>
        <begin position="1"/>
        <end position="38"/>
    </location>
</feature>
<proteinExistence type="predicted"/>
<protein>
    <submittedName>
        <fullName evidence="8">Sulfite oxidase</fullName>
    </submittedName>
</protein>
<evidence type="ECO:0000259" key="7">
    <source>
        <dbReference type="Pfam" id="PF03404"/>
    </source>
</evidence>
<dbReference type="Gene3D" id="2.60.40.650">
    <property type="match status" value="1"/>
</dbReference>
<comment type="cofactor">
    <cofactor evidence="1">
        <name>Mo-molybdopterin</name>
        <dbReference type="ChEBI" id="CHEBI:71302"/>
    </cofactor>
</comment>
<dbReference type="InterPro" id="IPR014756">
    <property type="entry name" value="Ig_E-set"/>
</dbReference>
<dbReference type="InterPro" id="IPR000572">
    <property type="entry name" value="OxRdtase_Mopterin-bd_dom"/>
</dbReference>
<dbReference type="InterPro" id="IPR036374">
    <property type="entry name" value="OxRdtase_Mopterin-bd_sf"/>
</dbReference>
<keyword evidence="4" id="KW-0560">Oxidoreductase</keyword>
<accession>A0ABV6U6I9</accession>
<dbReference type="PANTHER" id="PTHR19372:SF7">
    <property type="entry name" value="SULFITE OXIDASE, MITOCHONDRIAL"/>
    <property type="match status" value="1"/>
</dbReference>
<dbReference type="Gene3D" id="3.90.420.10">
    <property type="entry name" value="Oxidoreductase, molybdopterin-binding domain"/>
    <property type="match status" value="1"/>
</dbReference>